<dbReference type="GO" id="GO:0016567">
    <property type="term" value="P:protein ubiquitination"/>
    <property type="evidence" value="ECO:0007669"/>
    <property type="project" value="UniProtKB-UniPathway"/>
</dbReference>
<protein>
    <submittedName>
        <fullName evidence="2">Com1-like protein</fullName>
    </submittedName>
</protein>
<dbReference type="InterPro" id="IPR036390">
    <property type="entry name" value="WH_DNA-bd_sf"/>
</dbReference>
<feature type="region of interest" description="Disordered" evidence="1">
    <location>
        <begin position="377"/>
        <end position="691"/>
    </location>
</feature>
<dbReference type="OrthoDB" id="2587563at2759"/>
<dbReference type="OMA" id="KYGVENR"/>
<feature type="compositionally biased region" description="Basic and acidic residues" evidence="1">
    <location>
        <begin position="177"/>
        <end position="187"/>
    </location>
</feature>
<feature type="compositionally biased region" description="Basic and acidic residues" evidence="1">
    <location>
        <begin position="434"/>
        <end position="443"/>
    </location>
</feature>
<evidence type="ECO:0000256" key="1">
    <source>
        <dbReference type="SAM" id="MobiDB-lite"/>
    </source>
</evidence>
<feature type="region of interest" description="Disordered" evidence="1">
    <location>
        <begin position="177"/>
        <end position="258"/>
    </location>
</feature>
<feature type="compositionally biased region" description="Basic and acidic residues" evidence="1">
    <location>
        <begin position="554"/>
        <end position="567"/>
    </location>
</feature>
<dbReference type="HOGENOM" id="CLU_013856_1_0_1"/>
<feature type="compositionally biased region" description="Acidic residues" evidence="1">
    <location>
        <begin position="122"/>
        <end position="131"/>
    </location>
</feature>
<dbReference type="VEuPathDB" id="FungiDB:F503_03502"/>
<name>S3D1C4_OPHP1</name>
<evidence type="ECO:0000313" key="2">
    <source>
        <dbReference type="EMBL" id="EPE07075.1"/>
    </source>
</evidence>
<proteinExistence type="predicted"/>
<dbReference type="AlphaFoldDB" id="S3D1C4"/>
<feature type="compositionally biased region" description="Basic and acidic residues" evidence="1">
    <location>
        <begin position="407"/>
        <end position="417"/>
    </location>
</feature>
<feature type="compositionally biased region" description="Low complexity" evidence="1">
    <location>
        <begin position="524"/>
        <end position="552"/>
    </location>
</feature>
<organism evidence="2 3">
    <name type="scientific">Ophiostoma piceae (strain UAMH 11346)</name>
    <name type="common">Sap stain fungus</name>
    <dbReference type="NCBI Taxonomy" id="1262450"/>
    <lineage>
        <taxon>Eukaryota</taxon>
        <taxon>Fungi</taxon>
        <taxon>Dikarya</taxon>
        <taxon>Ascomycota</taxon>
        <taxon>Pezizomycotina</taxon>
        <taxon>Sordariomycetes</taxon>
        <taxon>Sordariomycetidae</taxon>
        <taxon>Ophiostomatales</taxon>
        <taxon>Ophiostomataceae</taxon>
        <taxon>Ophiostoma</taxon>
    </lineage>
</organism>
<dbReference type="eggNOG" id="ENOG502S5YD">
    <property type="taxonomic scope" value="Eukaryota"/>
</dbReference>
<keyword evidence="3" id="KW-1185">Reference proteome</keyword>
<gene>
    <name evidence="2" type="ORF">F503_03502</name>
</gene>
<feature type="compositionally biased region" description="Low complexity" evidence="1">
    <location>
        <begin position="224"/>
        <end position="251"/>
    </location>
</feature>
<evidence type="ECO:0000313" key="3">
    <source>
        <dbReference type="Proteomes" id="UP000016923"/>
    </source>
</evidence>
<dbReference type="STRING" id="1262450.S3D1C4"/>
<dbReference type="UniPathway" id="UPA00143"/>
<reference evidence="2 3" key="1">
    <citation type="journal article" date="2013" name="BMC Genomics">
        <title>The genome and transcriptome of the pine saprophyte Ophiostoma piceae, and a comparison with the bark beetle-associated pine pathogen Grosmannia clavigera.</title>
        <authorList>
            <person name="Haridas S."/>
            <person name="Wang Y."/>
            <person name="Lim L."/>
            <person name="Massoumi Alamouti S."/>
            <person name="Jackman S."/>
            <person name="Docking R."/>
            <person name="Robertson G."/>
            <person name="Birol I."/>
            <person name="Bohlmann J."/>
            <person name="Breuil C."/>
        </authorList>
    </citation>
    <scope>NUCLEOTIDE SEQUENCE [LARGE SCALE GENOMIC DNA]</scope>
    <source>
        <strain evidence="2 3">UAMH 11346</strain>
    </source>
</reference>
<dbReference type="Proteomes" id="UP000016923">
    <property type="component" value="Unassembled WGS sequence"/>
</dbReference>
<feature type="compositionally biased region" description="Low complexity" evidence="1">
    <location>
        <begin position="451"/>
        <end position="495"/>
    </location>
</feature>
<feature type="compositionally biased region" description="Low complexity" evidence="1">
    <location>
        <begin position="146"/>
        <end position="159"/>
    </location>
</feature>
<accession>S3D1C4</accession>
<feature type="region of interest" description="Disordered" evidence="1">
    <location>
        <begin position="114"/>
        <end position="162"/>
    </location>
</feature>
<sequence length="751" mass="81562">MALQIPHAGLQLEEDFSEANAHLPTQSFILDLDDNVIDGMIEAANQGQEIRLSLGNKPTFSYGTSSHRIEPAFEDETDDIELFLTNPPKSSTRAERLPQLAMSLFRKPELGYTYPYYKTNSDEEEEEEGEYYETASSPEADESDLPSQHSQHSQPPHQSDVGLDTDIAALRDSLMQKEAEKHEKSARVIEGSAHTTNAKPNTTKRTTGSLQKALSGRRSPFGRASLSPSPALSAVGSPSLAPADASSQQAADKARSSRSPIIHELAFKEQSYDNLWNKYPGSSETEFRNALDKVADLDDGTHNYILRKKYWRELDVWRHDYASDEERQRAVDNAIRQFDKMRLSTAEPEWEKLLPHDKRGQGVILSKVQVSIAKGTAAPKIRVQKPDDSTTDSNANDSGENGSGSNRTDEEGGDSEHTLSPSRQGALGAKKKTSAREAQEKRLLSTKKRSTPTSAPSAAAAAASSSASTKVSPVKSSAATAAAAAAARASNASQAKYKSKEFVSDSDSDSESESVPLAASVHQSKLAASTVKSSSSTSAAKAAAANKGVPASIIKERLAQKEREAAAERSTPPAPPVRKAKPSPVKEAVKPQPNAKPLPKKRSRDSEDDDDSSSGSSSGTPLSKRIKPTKAAVKPPSTLRNTRDKYDLDLSSEESVPPIGSSNTARKRKMVEASSNAYSGSKVKKHSRPLPDDLVAKAQRFKTLYEKYAALYKDIASRNNPPKERVNDLLKMHRKLEVLKKDINEEVTMCG</sequence>
<dbReference type="EMBL" id="KE148152">
    <property type="protein sequence ID" value="EPE07075.1"/>
    <property type="molecule type" value="Genomic_DNA"/>
</dbReference>
<feature type="compositionally biased region" description="Polar residues" evidence="1">
    <location>
        <begin position="193"/>
        <end position="212"/>
    </location>
</feature>
<dbReference type="SUPFAM" id="SSF46785">
    <property type="entry name" value="Winged helix' DNA-binding domain"/>
    <property type="match status" value="1"/>
</dbReference>